<reference evidence="2 3" key="1">
    <citation type="submission" date="2021-03" db="EMBL/GenBank/DDBJ databases">
        <title>Antimicrobial resistance genes in bacteria isolated from Japanese honey, and their potential for conferring macrolide and lincosamide resistance in the American foulbrood pathogen Paenibacillus larvae.</title>
        <authorList>
            <person name="Okamoto M."/>
            <person name="Kumagai M."/>
            <person name="Kanamori H."/>
            <person name="Takamatsu D."/>
        </authorList>
    </citation>
    <scope>NUCLEOTIDE SEQUENCE [LARGE SCALE GENOMIC DNA]</scope>
    <source>
        <strain evidence="2 3">J8TS2</strain>
    </source>
</reference>
<gene>
    <name evidence="2" type="ORF">J8TS2_13200</name>
</gene>
<sequence length="164" mass="18598">MEHSIFTTEAAKILGVGVSTLRKYAALLEAKGYEFDRGHHNNGRIFKEDDLVLLSSMLKKMEEGMSVEAAAESMVGQGRKASPLLSQSNDLQEFIAQIKELEVQQASLTEMNRHLVKQVEILTEKIEEREREQQLFRLIEESRKKKKRKGIAFLGPLNSLAGKR</sequence>
<evidence type="ECO:0000313" key="3">
    <source>
        <dbReference type="Proteomes" id="UP000679950"/>
    </source>
</evidence>
<dbReference type="InterPro" id="IPR009061">
    <property type="entry name" value="DNA-bd_dom_put_sf"/>
</dbReference>
<name>A0ABQ4KHR1_9BACI</name>
<organism evidence="2 3">
    <name type="scientific">Lederbergia ruris</name>
    <dbReference type="NCBI Taxonomy" id="217495"/>
    <lineage>
        <taxon>Bacteria</taxon>
        <taxon>Bacillati</taxon>
        <taxon>Bacillota</taxon>
        <taxon>Bacilli</taxon>
        <taxon>Bacillales</taxon>
        <taxon>Bacillaceae</taxon>
        <taxon>Lederbergia</taxon>
    </lineage>
</organism>
<dbReference type="Gene3D" id="1.10.1660.10">
    <property type="match status" value="1"/>
</dbReference>
<comment type="caution">
    <text evidence="2">The sequence shown here is derived from an EMBL/GenBank/DDBJ whole genome shotgun (WGS) entry which is preliminary data.</text>
</comment>
<keyword evidence="1" id="KW-0175">Coiled coil</keyword>
<dbReference type="SUPFAM" id="SSF46955">
    <property type="entry name" value="Putative DNA-binding domain"/>
    <property type="match status" value="1"/>
</dbReference>
<dbReference type="EMBL" id="BORB01000008">
    <property type="protein sequence ID" value="GIN57001.1"/>
    <property type="molecule type" value="Genomic_DNA"/>
</dbReference>
<protein>
    <recommendedName>
        <fullName evidence="4">HTH merR-type domain-containing protein</fullName>
    </recommendedName>
</protein>
<evidence type="ECO:0008006" key="4">
    <source>
        <dbReference type="Google" id="ProtNLM"/>
    </source>
</evidence>
<proteinExistence type="predicted"/>
<evidence type="ECO:0000313" key="2">
    <source>
        <dbReference type="EMBL" id="GIN57001.1"/>
    </source>
</evidence>
<accession>A0ABQ4KHR1</accession>
<evidence type="ECO:0000256" key="1">
    <source>
        <dbReference type="SAM" id="Coils"/>
    </source>
</evidence>
<dbReference type="Proteomes" id="UP000679950">
    <property type="component" value="Unassembled WGS sequence"/>
</dbReference>
<keyword evidence="3" id="KW-1185">Reference proteome</keyword>
<feature type="coiled-coil region" evidence="1">
    <location>
        <begin position="84"/>
        <end position="132"/>
    </location>
</feature>
<dbReference type="RefSeq" id="WP_158321173.1">
    <property type="nucleotide sequence ID" value="NZ_BORB01000008.1"/>
</dbReference>